<keyword evidence="12" id="KW-1185">Reference proteome</keyword>
<feature type="transmembrane region" description="Helical" evidence="10">
    <location>
        <begin position="286"/>
        <end position="306"/>
    </location>
</feature>
<dbReference type="GO" id="GO:0004984">
    <property type="term" value="F:olfactory receptor activity"/>
    <property type="evidence" value="ECO:0000318"/>
    <property type="project" value="GO_Central"/>
</dbReference>
<keyword evidence="8 10" id="KW-0675">Receptor</keyword>
<dbReference type="GO" id="GO:0050911">
    <property type="term" value="P:detection of chemical stimulus involved in sensory perception of smell"/>
    <property type="evidence" value="ECO:0000318"/>
    <property type="project" value="GO_Central"/>
</dbReference>
<accession>D6WJK7</accession>
<reference evidence="11 12" key="1">
    <citation type="journal article" date="2008" name="Nature">
        <title>The genome of the model beetle and pest Tribolium castaneum.</title>
        <authorList>
            <consortium name="Tribolium Genome Sequencing Consortium"/>
            <person name="Richards S."/>
            <person name="Gibbs R.A."/>
            <person name="Weinstock G.M."/>
            <person name="Brown S.J."/>
            <person name="Denell R."/>
            <person name="Beeman R.W."/>
            <person name="Gibbs R."/>
            <person name="Beeman R.W."/>
            <person name="Brown S.J."/>
            <person name="Bucher G."/>
            <person name="Friedrich M."/>
            <person name="Grimmelikhuijzen C.J."/>
            <person name="Klingler M."/>
            <person name="Lorenzen M."/>
            <person name="Richards S."/>
            <person name="Roth S."/>
            <person name="Schroder R."/>
            <person name="Tautz D."/>
            <person name="Zdobnov E.M."/>
            <person name="Muzny D."/>
            <person name="Gibbs R.A."/>
            <person name="Weinstock G.M."/>
            <person name="Attaway T."/>
            <person name="Bell S."/>
            <person name="Buhay C.J."/>
            <person name="Chandrabose M.N."/>
            <person name="Chavez D."/>
            <person name="Clerk-Blankenburg K.P."/>
            <person name="Cree A."/>
            <person name="Dao M."/>
            <person name="Davis C."/>
            <person name="Chacko J."/>
            <person name="Dinh H."/>
            <person name="Dugan-Rocha S."/>
            <person name="Fowler G."/>
            <person name="Garner T.T."/>
            <person name="Garnes J."/>
            <person name="Gnirke A."/>
            <person name="Hawes A."/>
            <person name="Hernandez J."/>
            <person name="Hines S."/>
            <person name="Holder M."/>
            <person name="Hume J."/>
            <person name="Jhangiani S.N."/>
            <person name="Joshi V."/>
            <person name="Khan Z.M."/>
            <person name="Jackson L."/>
            <person name="Kovar C."/>
            <person name="Kowis A."/>
            <person name="Lee S."/>
            <person name="Lewis L.R."/>
            <person name="Margolis J."/>
            <person name="Morgan M."/>
            <person name="Nazareth L.V."/>
            <person name="Nguyen N."/>
            <person name="Okwuonu G."/>
            <person name="Parker D."/>
            <person name="Richards S."/>
            <person name="Ruiz S.J."/>
            <person name="Santibanez J."/>
            <person name="Savard J."/>
            <person name="Scherer S.E."/>
            <person name="Schneider B."/>
            <person name="Sodergren E."/>
            <person name="Tautz D."/>
            <person name="Vattahil S."/>
            <person name="Villasana D."/>
            <person name="White C.S."/>
            <person name="Wright R."/>
            <person name="Park Y."/>
            <person name="Beeman R.W."/>
            <person name="Lord J."/>
            <person name="Oppert B."/>
            <person name="Lorenzen M."/>
            <person name="Brown S."/>
            <person name="Wang L."/>
            <person name="Savard J."/>
            <person name="Tautz D."/>
            <person name="Richards S."/>
            <person name="Weinstock G."/>
            <person name="Gibbs R.A."/>
            <person name="Liu Y."/>
            <person name="Worley K."/>
            <person name="Weinstock G."/>
            <person name="Elsik C.G."/>
            <person name="Reese J.T."/>
            <person name="Elhaik E."/>
            <person name="Landan G."/>
            <person name="Graur D."/>
            <person name="Arensburger P."/>
            <person name="Atkinson P."/>
            <person name="Beeman R.W."/>
            <person name="Beidler J."/>
            <person name="Brown S.J."/>
            <person name="Demuth J.P."/>
            <person name="Drury D.W."/>
            <person name="Du Y.Z."/>
            <person name="Fujiwara H."/>
            <person name="Lorenzen M."/>
            <person name="Maselli V."/>
            <person name="Osanai M."/>
            <person name="Park Y."/>
            <person name="Robertson H.M."/>
            <person name="Tu Z."/>
            <person name="Wang J.J."/>
            <person name="Wang S."/>
            <person name="Richards S."/>
            <person name="Song H."/>
            <person name="Zhang L."/>
            <person name="Sodergren E."/>
            <person name="Werner D."/>
            <person name="Stanke M."/>
            <person name="Morgenstern B."/>
            <person name="Solovyev V."/>
            <person name="Kosarev P."/>
            <person name="Brown G."/>
            <person name="Chen H.C."/>
            <person name="Ermolaeva O."/>
            <person name="Hlavina W."/>
            <person name="Kapustin Y."/>
            <person name="Kiryutin B."/>
            <person name="Kitts P."/>
            <person name="Maglott D."/>
            <person name="Pruitt K."/>
            <person name="Sapojnikov V."/>
            <person name="Souvorov A."/>
            <person name="Mackey A.J."/>
            <person name="Waterhouse R.M."/>
            <person name="Wyder S."/>
            <person name="Zdobnov E.M."/>
            <person name="Zdobnov E.M."/>
            <person name="Wyder S."/>
            <person name="Kriventseva E.V."/>
            <person name="Kadowaki T."/>
            <person name="Bork P."/>
            <person name="Aranda M."/>
            <person name="Bao R."/>
            <person name="Beermann A."/>
            <person name="Berns N."/>
            <person name="Bolognesi R."/>
            <person name="Bonneton F."/>
            <person name="Bopp D."/>
            <person name="Brown S.J."/>
            <person name="Bucher G."/>
            <person name="Butts T."/>
            <person name="Chaumot A."/>
            <person name="Denell R.E."/>
            <person name="Ferrier D.E."/>
            <person name="Friedrich M."/>
            <person name="Gordon C.M."/>
            <person name="Jindra M."/>
            <person name="Klingler M."/>
            <person name="Lan Q."/>
            <person name="Lattorff H.M."/>
            <person name="Laudet V."/>
            <person name="von Levetsow C."/>
            <person name="Liu Z."/>
            <person name="Lutz R."/>
            <person name="Lynch J.A."/>
            <person name="da Fonseca R.N."/>
            <person name="Posnien N."/>
            <person name="Reuter R."/>
            <person name="Roth S."/>
            <person name="Savard J."/>
            <person name="Schinko J.B."/>
            <person name="Schmitt C."/>
            <person name="Schoppmeier M."/>
            <person name="Schroder R."/>
            <person name="Shippy T.D."/>
            <person name="Simonnet F."/>
            <person name="Marques-Souza H."/>
            <person name="Tautz D."/>
            <person name="Tomoyasu Y."/>
            <person name="Trauner J."/>
            <person name="Van der Zee M."/>
            <person name="Vervoort M."/>
            <person name="Wittkopp N."/>
            <person name="Wimmer E.A."/>
            <person name="Yang X."/>
            <person name="Jones A.K."/>
            <person name="Sattelle D.B."/>
            <person name="Ebert P.R."/>
            <person name="Nelson D."/>
            <person name="Scott J.G."/>
            <person name="Beeman R.W."/>
            <person name="Muthukrishnan S."/>
            <person name="Kramer K.J."/>
            <person name="Arakane Y."/>
            <person name="Beeman R.W."/>
            <person name="Zhu Q."/>
            <person name="Hogenkamp D."/>
            <person name="Dixit R."/>
            <person name="Oppert B."/>
            <person name="Jiang H."/>
            <person name="Zou Z."/>
            <person name="Marshall J."/>
            <person name="Elpidina E."/>
            <person name="Vinokurov K."/>
            <person name="Oppert C."/>
            <person name="Zou Z."/>
            <person name="Evans J."/>
            <person name="Lu Z."/>
            <person name="Zhao P."/>
            <person name="Sumathipala N."/>
            <person name="Altincicek B."/>
            <person name="Vilcinskas A."/>
            <person name="Williams M."/>
            <person name="Hultmark D."/>
            <person name="Hetru C."/>
            <person name="Jiang H."/>
            <person name="Grimmelikhuijzen C.J."/>
            <person name="Hauser F."/>
            <person name="Cazzamali G."/>
            <person name="Williamson M."/>
            <person name="Park Y."/>
            <person name="Li B."/>
            <person name="Tanaka Y."/>
            <person name="Predel R."/>
            <person name="Neupert S."/>
            <person name="Schachtner J."/>
            <person name="Verleyen P."/>
            <person name="Raible F."/>
            <person name="Bork P."/>
            <person name="Friedrich M."/>
            <person name="Walden K.K."/>
            <person name="Robertson H.M."/>
            <person name="Angeli S."/>
            <person name="Foret S."/>
            <person name="Bucher G."/>
            <person name="Schuetz S."/>
            <person name="Maleszka R."/>
            <person name="Wimmer E.A."/>
            <person name="Beeman R.W."/>
            <person name="Lorenzen M."/>
            <person name="Tomoyasu Y."/>
            <person name="Miller S.C."/>
            <person name="Grossmann D."/>
            <person name="Bucher G."/>
        </authorList>
    </citation>
    <scope>NUCLEOTIDE SEQUENCE [LARGE SCALE GENOMIC DNA]</scope>
    <source>
        <strain evidence="11 12">Georgia GA2</strain>
    </source>
</reference>
<proteinExistence type="inferred from homology"/>
<evidence type="ECO:0000256" key="8">
    <source>
        <dbReference type="ARBA" id="ARBA00023170"/>
    </source>
</evidence>
<evidence type="ECO:0000256" key="5">
    <source>
        <dbReference type="ARBA" id="ARBA00022725"/>
    </source>
</evidence>
<dbReference type="InParanoid" id="D6WJK7"/>
<reference evidence="11 12" key="2">
    <citation type="journal article" date="2010" name="Nucleic Acids Res.">
        <title>BeetleBase in 2010: revisions to provide comprehensive genomic information for Tribolium castaneum.</title>
        <authorList>
            <person name="Kim H.S."/>
            <person name="Murphy T."/>
            <person name="Xia J."/>
            <person name="Caragea D."/>
            <person name="Park Y."/>
            <person name="Beeman R.W."/>
            <person name="Lorenzen M.D."/>
            <person name="Butcher S."/>
            <person name="Manak J.R."/>
            <person name="Brown S.J."/>
        </authorList>
    </citation>
    <scope>GENOME REANNOTATION</scope>
    <source>
        <strain evidence="11 12">Georgia GA2</strain>
    </source>
</reference>
<evidence type="ECO:0000256" key="9">
    <source>
        <dbReference type="ARBA" id="ARBA00023224"/>
    </source>
</evidence>
<evidence type="ECO:0000256" key="3">
    <source>
        <dbReference type="ARBA" id="ARBA00022606"/>
    </source>
</evidence>
<dbReference type="InterPro" id="IPR004117">
    <property type="entry name" value="7tm6_olfct_rcpt"/>
</dbReference>
<dbReference type="Proteomes" id="UP000007266">
    <property type="component" value="Linkage group 5"/>
</dbReference>
<evidence type="ECO:0000256" key="4">
    <source>
        <dbReference type="ARBA" id="ARBA00022692"/>
    </source>
</evidence>
<organism evidence="11 12">
    <name type="scientific">Tribolium castaneum</name>
    <name type="common">Red flour beetle</name>
    <dbReference type="NCBI Taxonomy" id="7070"/>
    <lineage>
        <taxon>Eukaryota</taxon>
        <taxon>Metazoa</taxon>
        <taxon>Ecdysozoa</taxon>
        <taxon>Arthropoda</taxon>
        <taxon>Hexapoda</taxon>
        <taxon>Insecta</taxon>
        <taxon>Pterygota</taxon>
        <taxon>Neoptera</taxon>
        <taxon>Endopterygota</taxon>
        <taxon>Coleoptera</taxon>
        <taxon>Polyphaga</taxon>
        <taxon>Cucujiformia</taxon>
        <taxon>Tenebrionidae</taxon>
        <taxon>Tenebrionidae incertae sedis</taxon>
        <taxon>Tribolium</taxon>
    </lineage>
</organism>
<comment type="caution">
    <text evidence="10">Lacks conserved residue(s) required for the propagation of feature annotation.</text>
</comment>
<dbReference type="PhylomeDB" id="D6WJK7"/>
<keyword evidence="6 10" id="KW-1133">Transmembrane helix</keyword>
<evidence type="ECO:0000313" key="11">
    <source>
        <dbReference type="EMBL" id="EFA04744.1"/>
    </source>
</evidence>
<feature type="transmembrane region" description="Helical" evidence="10">
    <location>
        <begin position="32"/>
        <end position="52"/>
    </location>
</feature>
<dbReference type="GO" id="GO:0005886">
    <property type="term" value="C:plasma membrane"/>
    <property type="evidence" value="ECO:0000318"/>
    <property type="project" value="GO_Central"/>
</dbReference>
<evidence type="ECO:0000256" key="7">
    <source>
        <dbReference type="ARBA" id="ARBA00023136"/>
    </source>
</evidence>
<evidence type="ECO:0000256" key="10">
    <source>
        <dbReference type="RuleBase" id="RU351113"/>
    </source>
</evidence>
<keyword evidence="4 10" id="KW-0812">Transmembrane</keyword>
<feature type="transmembrane region" description="Helical" evidence="10">
    <location>
        <begin position="258"/>
        <end position="279"/>
    </location>
</feature>
<feature type="transmembrane region" description="Helical" evidence="10">
    <location>
        <begin position="64"/>
        <end position="83"/>
    </location>
</feature>
<comment type="similarity">
    <text evidence="10">Belongs to the insect chemoreceptor superfamily. Heteromeric odorant receptor channel (TC 1.A.69) family.</text>
</comment>
<comment type="subcellular location">
    <subcellularLocation>
        <location evidence="1 10">Cell membrane</location>
        <topology evidence="1 10">Multi-pass membrane protein</topology>
    </subcellularLocation>
</comment>
<dbReference type="PANTHER" id="PTHR21137">
    <property type="entry name" value="ODORANT RECEPTOR"/>
    <property type="match status" value="1"/>
</dbReference>
<evidence type="ECO:0000256" key="2">
    <source>
        <dbReference type="ARBA" id="ARBA00022475"/>
    </source>
</evidence>
<dbReference type="HOGENOM" id="CLU_059644_1_0_1"/>
<feature type="transmembrane region" description="Helical" evidence="10">
    <location>
        <begin position="117"/>
        <end position="138"/>
    </location>
</feature>
<dbReference type="EMBL" id="KQ971342">
    <property type="protein sequence ID" value="EFA04744.1"/>
    <property type="molecule type" value="Genomic_DNA"/>
</dbReference>
<gene>
    <name evidence="11" type="primary">Or333</name>
    <name evidence="11" type="ORF">TcasGA2_TC030440</name>
</gene>
<keyword evidence="7 10" id="KW-0472">Membrane</keyword>
<evidence type="ECO:0000256" key="1">
    <source>
        <dbReference type="ARBA" id="ARBA00004651"/>
    </source>
</evidence>
<dbReference type="PANTHER" id="PTHR21137:SF35">
    <property type="entry name" value="ODORANT RECEPTOR 19A-RELATED"/>
    <property type="match status" value="1"/>
</dbReference>
<evidence type="ECO:0000313" key="12">
    <source>
        <dbReference type="Proteomes" id="UP000007266"/>
    </source>
</evidence>
<protein>
    <recommendedName>
        <fullName evidence="10">Odorant receptor</fullName>
    </recommendedName>
</protein>
<sequence>MEFEVKTFMTRDYLKVVKFLASDIFLAKPMKILLLLIFIVQASVQAMTGYFMATAFNAKFFNNYAPIFFGTFFPLLAISILLLKNKIFHNLKNELKIWSLDNAGEKIHSGITTEIKVVTYFVIVNSVFVLLANSTLAYPLSQDVNVFFGCYLIHKYILTYGRTFEFFYKATYLVIGHTNTGHVYQLLYYTQHINYQLQLYIEFIKFLDEGKTISKNEDDLFNNPTYQTLINQRLTFLIKRGQEIVKFHIKKTNEIRTLIPAFSVCTCTMGIGVVFFIISDNFIREYYFRMGMVSLVTVSTFAAGIWSGQSMETNLNEITTALNEVKWYNFNKSNRKLYLIFLTTSMRERKIKITENYSLNYQLGLTIVRGIYSVISVIINMK</sequence>
<keyword evidence="5 10" id="KW-0552">Olfaction</keyword>
<dbReference type="GO" id="GO:0005549">
    <property type="term" value="F:odorant binding"/>
    <property type="evidence" value="ECO:0007669"/>
    <property type="project" value="InterPro"/>
</dbReference>
<keyword evidence="2" id="KW-1003">Cell membrane</keyword>
<keyword evidence="9 10" id="KW-0807">Transducer</keyword>
<keyword evidence="3 10" id="KW-0716">Sensory transduction</keyword>
<name>D6WJK7_TRICA</name>
<dbReference type="GO" id="GO:0007165">
    <property type="term" value="P:signal transduction"/>
    <property type="evidence" value="ECO:0007669"/>
    <property type="project" value="UniProtKB-KW"/>
</dbReference>
<feature type="transmembrane region" description="Helical" evidence="10">
    <location>
        <begin position="359"/>
        <end position="379"/>
    </location>
</feature>
<evidence type="ECO:0000256" key="6">
    <source>
        <dbReference type="ARBA" id="ARBA00022989"/>
    </source>
</evidence>
<dbReference type="AlphaFoldDB" id="D6WJK7"/>